<dbReference type="PANTHER" id="PTHR43245">
    <property type="entry name" value="BIFUNCTIONAL POLYMYXIN RESISTANCE PROTEIN ARNA"/>
    <property type="match status" value="1"/>
</dbReference>
<dbReference type="PANTHER" id="PTHR43245:SF13">
    <property type="entry name" value="UDP-D-APIOSE_UDP-D-XYLOSE SYNTHASE 2"/>
    <property type="match status" value="1"/>
</dbReference>
<gene>
    <name evidence="2" type="ORF">GAYE_SCF51G6064</name>
</gene>
<reference evidence="2 3" key="1">
    <citation type="submission" date="2022-07" db="EMBL/GenBank/DDBJ databases">
        <title>Genome-wide signatures of adaptation to extreme environments.</title>
        <authorList>
            <person name="Cho C.H."/>
            <person name="Yoon H.S."/>
        </authorList>
    </citation>
    <scope>NUCLEOTIDE SEQUENCE [LARGE SCALE GENOMIC DNA]</scope>
    <source>
        <strain evidence="2 3">108.79 E11</strain>
    </source>
</reference>
<sequence length="393" mass="44898">MNDPPTRNVSQCCFLLSWLSVSQRRYKKPKSKKYHSHSIFGAFRLVSYPPDFVFGSNSCWSSCRRSKTILISGATGCIGRQIWLQLMQHTNHRVKLIVRKDSLSKLDAAIWKKYSRRSQVWTVDLEDIRGLSHRLGEIDCAILAATSWGGSSAFAVNVDATLQLVQWLPKHCHILYFSTASIIDKDGFLLEEAYRFGTLYLQSKYVALQKLLALYPHRNITVLFPTLVVGPHSHLADVVDSLTSWKRLLEHIYLDASAHFIHATDAAKIVVHFVNWNPKPSFYTCHRSNPTQKLPALILGQPCFTAEQLIQLVVARPPNHKTRWIPRIPILSLFPPVLLSRILVWFGATVDPWVLYCLRKRHFVYPNAVAPEHFGLTSQWRHVSQLVHEDGSS</sequence>
<evidence type="ECO:0000259" key="1">
    <source>
        <dbReference type="Pfam" id="PF01370"/>
    </source>
</evidence>
<dbReference type="AlphaFoldDB" id="A0AAV9IKU9"/>
<proteinExistence type="predicted"/>
<dbReference type="SUPFAM" id="SSF51735">
    <property type="entry name" value="NAD(P)-binding Rossmann-fold domains"/>
    <property type="match status" value="1"/>
</dbReference>
<accession>A0AAV9IKU9</accession>
<dbReference type="Proteomes" id="UP001300502">
    <property type="component" value="Unassembled WGS sequence"/>
</dbReference>
<evidence type="ECO:0000313" key="3">
    <source>
        <dbReference type="Proteomes" id="UP001300502"/>
    </source>
</evidence>
<dbReference type="InterPro" id="IPR001509">
    <property type="entry name" value="Epimerase_deHydtase"/>
</dbReference>
<dbReference type="InterPro" id="IPR050177">
    <property type="entry name" value="Lipid_A_modif_metabolic_enz"/>
</dbReference>
<feature type="domain" description="NAD-dependent epimerase/dehydratase" evidence="1">
    <location>
        <begin position="69"/>
        <end position="276"/>
    </location>
</feature>
<name>A0AAV9IKU9_9RHOD</name>
<keyword evidence="3" id="KW-1185">Reference proteome</keyword>
<organism evidence="2 3">
    <name type="scientific">Galdieria yellowstonensis</name>
    <dbReference type="NCBI Taxonomy" id="3028027"/>
    <lineage>
        <taxon>Eukaryota</taxon>
        <taxon>Rhodophyta</taxon>
        <taxon>Bangiophyceae</taxon>
        <taxon>Galdieriales</taxon>
        <taxon>Galdieriaceae</taxon>
        <taxon>Galdieria</taxon>
    </lineage>
</organism>
<protein>
    <recommendedName>
        <fullName evidence="1">NAD-dependent epimerase/dehydratase domain-containing protein</fullName>
    </recommendedName>
</protein>
<comment type="caution">
    <text evidence="2">The sequence shown here is derived from an EMBL/GenBank/DDBJ whole genome shotgun (WGS) entry which is preliminary data.</text>
</comment>
<dbReference type="InterPro" id="IPR036291">
    <property type="entry name" value="NAD(P)-bd_dom_sf"/>
</dbReference>
<dbReference type="Gene3D" id="3.40.50.720">
    <property type="entry name" value="NAD(P)-binding Rossmann-like Domain"/>
    <property type="match status" value="1"/>
</dbReference>
<dbReference type="EMBL" id="JANCYU010000060">
    <property type="protein sequence ID" value="KAK4528130.1"/>
    <property type="molecule type" value="Genomic_DNA"/>
</dbReference>
<evidence type="ECO:0000313" key="2">
    <source>
        <dbReference type="EMBL" id="KAK4528130.1"/>
    </source>
</evidence>
<dbReference type="Pfam" id="PF01370">
    <property type="entry name" value="Epimerase"/>
    <property type="match status" value="1"/>
</dbReference>